<feature type="chain" id="PRO_5046360837" description="Nuclear transport factor 2 family protein" evidence="1">
    <location>
        <begin position="22"/>
        <end position="144"/>
    </location>
</feature>
<gene>
    <name evidence="2" type="ORF">ACFQBM_07625</name>
</gene>
<evidence type="ECO:0000313" key="3">
    <source>
        <dbReference type="Proteomes" id="UP001596425"/>
    </source>
</evidence>
<feature type="signal peptide" evidence="1">
    <location>
        <begin position="1"/>
        <end position="21"/>
    </location>
</feature>
<name>A0ABW1YNG9_9GAMM</name>
<dbReference type="Proteomes" id="UP001596425">
    <property type="component" value="Unassembled WGS sequence"/>
</dbReference>
<dbReference type="RefSeq" id="WP_193189371.1">
    <property type="nucleotide sequence ID" value="NZ_JACZFR010000006.1"/>
</dbReference>
<reference evidence="3" key="1">
    <citation type="journal article" date="2019" name="Int. J. Syst. Evol. Microbiol.">
        <title>The Global Catalogue of Microorganisms (GCM) 10K type strain sequencing project: providing services to taxonomists for standard genome sequencing and annotation.</title>
        <authorList>
            <consortium name="The Broad Institute Genomics Platform"/>
            <consortium name="The Broad Institute Genome Sequencing Center for Infectious Disease"/>
            <person name="Wu L."/>
            <person name="Ma J."/>
        </authorList>
    </citation>
    <scope>NUCLEOTIDE SEQUENCE [LARGE SCALE GENOMIC DNA]</scope>
    <source>
        <strain evidence="3">CGMCC 1.13718</strain>
    </source>
</reference>
<evidence type="ECO:0000256" key="1">
    <source>
        <dbReference type="SAM" id="SignalP"/>
    </source>
</evidence>
<dbReference type="InterPro" id="IPR032710">
    <property type="entry name" value="NTF2-like_dom_sf"/>
</dbReference>
<dbReference type="SUPFAM" id="SSF54427">
    <property type="entry name" value="NTF2-like"/>
    <property type="match status" value="1"/>
</dbReference>
<evidence type="ECO:0000313" key="2">
    <source>
        <dbReference type="EMBL" id="MFC6633142.1"/>
    </source>
</evidence>
<comment type="caution">
    <text evidence="2">The sequence shown here is derived from an EMBL/GenBank/DDBJ whole genome shotgun (WGS) entry which is preliminary data.</text>
</comment>
<dbReference type="EMBL" id="JBHSVR010000001">
    <property type="protein sequence ID" value="MFC6633142.1"/>
    <property type="molecule type" value="Genomic_DNA"/>
</dbReference>
<sequence>MKKLHFFPLLMMLTISGSVGANTPSSIDLEKAVKAVNNAQNRAMLSTASIDDLDKLFDLYTDDFVYVHKVYGGTYTREELYGNAAKYIAAKHYKLTEERYKVLRVLPGFGAAAVERLEVASGKTHLSVFEFEGNKVSKIIEYWE</sequence>
<evidence type="ECO:0008006" key="4">
    <source>
        <dbReference type="Google" id="ProtNLM"/>
    </source>
</evidence>
<keyword evidence="1" id="KW-0732">Signal</keyword>
<accession>A0ABW1YNG9</accession>
<protein>
    <recommendedName>
        <fullName evidence="4">Nuclear transport factor 2 family protein</fullName>
    </recommendedName>
</protein>
<keyword evidence="3" id="KW-1185">Reference proteome</keyword>
<proteinExistence type="predicted"/>
<dbReference type="Gene3D" id="3.10.450.50">
    <property type="match status" value="1"/>
</dbReference>
<organism evidence="2 3">
    <name type="scientific">Microbulbifer taiwanensis</name>
    <dbReference type="NCBI Taxonomy" id="986746"/>
    <lineage>
        <taxon>Bacteria</taxon>
        <taxon>Pseudomonadati</taxon>
        <taxon>Pseudomonadota</taxon>
        <taxon>Gammaproteobacteria</taxon>
        <taxon>Cellvibrionales</taxon>
        <taxon>Microbulbiferaceae</taxon>
        <taxon>Microbulbifer</taxon>
    </lineage>
</organism>